<sequence>MGWAGAGDGVGGIGRPHLERARSLLVQFDLVLDLDAGQDASALLMSQGLGWGTTLSEVRARTSQRVTSKHGFDQAADCPREGLAELLPRQQPDMQLYRLGRVLSFLDVVFLDLARQAGQTPEGVAAAARGEREGAVEGAEGKEGGAEEGAAGADCGILGRSRRRDNGKGSDTDGRHMR</sequence>
<evidence type="ECO:0000313" key="2">
    <source>
        <dbReference type="EMBL" id="PNW78599.1"/>
    </source>
</evidence>
<protein>
    <submittedName>
        <fullName evidence="2">Uncharacterized protein</fullName>
    </submittedName>
</protein>
<dbReference type="KEGG" id="cre:CHLRE_09g390550v5"/>
<dbReference type="RefSeq" id="XP_042921003.1">
    <property type="nucleotide sequence ID" value="XM_043065554.1"/>
</dbReference>
<keyword evidence="3" id="KW-1185">Reference proteome</keyword>
<reference evidence="2 3" key="1">
    <citation type="journal article" date="2007" name="Science">
        <title>The Chlamydomonas genome reveals the evolution of key animal and plant functions.</title>
        <authorList>
            <person name="Merchant S.S."/>
            <person name="Prochnik S.E."/>
            <person name="Vallon O."/>
            <person name="Harris E.H."/>
            <person name="Karpowicz S.J."/>
            <person name="Witman G.B."/>
            <person name="Terry A."/>
            <person name="Salamov A."/>
            <person name="Fritz-Laylin L.K."/>
            <person name="Marechal-Drouard L."/>
            <person name="Marshall W.F."/>
            <person name="Qu L.H."/>
            <person name="Nelson D.R."/>
            <person name="Sanderfoot A.A."/>
            <person name="Spalding M.H."/>
            <person name="Kapitonov V.V."/>
            <person name="Ren Q."/>
            <person name="Ferris P."/>
            <person name="Lindquist E."/>
            <person name="Shapiro H."/>
            <person name="Lucas S.M."/>
            <person name="Grimwood J."/>
            <person name="Schmutz J."/>
            <person name="Cardol P."/>
            <person name="Cerutti H."/>
            <person name="Chanfreau G."/>
            <person name="Chen C.L."/>
            <person name="Cognat V."/>
            <person name="Croft M.T."/>
            <person name="Dent R."/>
            <person name="Dutcher S."/>
            <person name="Fernandez E."/>
            <person name="Fukuzawa H."/>
            <person name="Gonzalez-Ballester D."/>
            <person name="Gonzalez-Halphen D."/>
            <person name="Hallmann A."/>
            <person name="Hanikenne M."/>
            <person name="Hippler M."/>
            <person name="Inwood W."/>
            <person name="Jabbari K."/>
            <person name="Kalanon M."/>
            <person name="Kuras R."/>
            <person name="Lefebvre P.A."/>
            <person name="Lemaire S.D."/>
            <person name="Lobanov A.V."/>
            <person name="Lohr M."/>
            <person name="Manuell A."/>
            <person name="Meier I."/>
            <person name="Mets L."/>
            <person name="Mittag M."/>
            <person name="Mittelmeier T."/>
            <person name="Moroney J.V."/>
            <person name="Moseley J."/>
            <person name="Napoli C."/>
            <person name="Nedelcu A.M."/>
            <person name="Niyogi K."/>
            <person name="Novoselov S.V."/>
            <person name="Paulsen I.T."/>
            <person name="Pazour G."/>
            <person name="Purton S."/>
            <person name="Ral J.P."/>
            <person name="Riano-Pachon D.M."/>
            <person name="Riekhof W."/>
            <person name="Rymarquis L."/>
            <person name="Schroda M."/>
            <person name="Stern D."/>
            <person name="Umen J."/>
            <person name="Willows R."/>
            <person name="Wilson N."/>
            <person name="Zimmer S.L."/>
            <person name="Allmer J."/>
            <person name="Balk J."/>
            <person name="Bisova K."/>
            <person name="Chen C.J."/>
            <person name="Elias M."/>
            <person name="Gendler K."/>
            <person name="Hauser C."/>
            <person name="Lamb M.R."/>
            <person name="Ledford H."/>
            <person name="Long J.C."/>
            <person name="Minagawa J."/>
            <person name="Page M.D."/>
            <person name="Pan J."/>
            <person name="Pootakham W."/>
            <person name="Roje S."/>
            <person name="Rose A."/>
            <person name="Stahlberg E."/>
            <person name="Terauchi A.M."/>
            <person name="Yang P."/>
            <person name="Ball S."/>
            <person name="Bowler C."/>
            <person name="Dieckmann C.L."/>
            <person name="Gladyshev V.N."/>
            <person name="Green P."/>
            <person name="Jorgensen R."/>
            <person name="Mayfield S."/>
            <person name="Mueller-Roeber B."/>
            <person name="Rajamani S."/>
            <person name="Sayre R.T."/>
            <person name="Brokstein P."/>
            <person name="Dubchak I."/>
            <person name="Goodstein D."/>
            <person name="Hornick L."/>
            <person name="Huang Y.W."/>
            <person name="Jhaveri J."/>
            <person name="Luo Y."/>
            <person name="Martinez D."/>
            <person name="Ngau W.C."/>
            <person name="Otillar B."/>
            <person name="Poliakov A."/>
            <person name="Porter A."/>
            <person name="Szajkowski L."/>
            <person name="Werner G."/>
            <person name="Zhou K."/>
            <person name="Grigoriev I.V."/>
            <person name="Rokhsar D.S."/>
            <person name="Grossman A.R."/>
        </authorList>
    </citation>
    <scope>NUCLEOTIDE SEQUENCE [LARGE SCALE GENOMIC DNA]</scope>
    <source>
        <strain evidence="3">CC-503</strain>
    </source>
</reference>
<name>A0A2K3DDI7_CHLRE</name>
<feature type="region of interest" description="Disordered" evidence="1">
    <location>
        <begin position="120"/>
        <end position="178"/>
    </location>
</feature>
<dbReference type="AlphaFoldDB" id="A0A2K3DDI7"/>
<dbReference type="Proteomes" id="UP000006906">
    <property type="component" value="Chromosome 9"/>
</dbReference>
<evidence type="ECO:0000313" key="3">
    <source>
        <dbReference type="Proteomes" id="UP000006906"/>
    </source>
</evidence>
<dbReference type="GeneID" id="66054611"/>
<organism evidence="2 3">
    <name type="scientific">Chlamydomonas reinhardtii</name>
    <name type="common">Chlamydomonas smithii</name>
    <dbReference type="NCBI Taxonomy" id="3055"/>
    <lineage>
        <taxon>Eukaryota</taxon>
        <taxon>Viridiplantae</taxon>
        <taxon>Chlorophyta</taxon>
        <taxon>core chlorophytes</taxon>
        <taxon>Chlorophyceae</taxon>
        <taxon>CS clade</taxon>
        <taxon>Chlamydomonadales</taxon>
        <taxon>Chlamydomonadaceae</taxon>
        <taxon>Chlamydomonas</taxon>
    </lineage>
</organism>
<dbReference type="InParanoid" id="A0A2K3DDI7"/>
<dbReference type="Gramene" id="PNW78599">
    <property type="protein sequence ID" value="PNW78599"/>
    <property type="gene ID" value="CHLRE_09g390550v5"/>
</dbReference>
<feature type="compositionally biased region" description="Basic and acidic residues" evidence="1">
    <location>
        <begin position="164"/>
        <end position="178"/>
    </location>
</feature>
<proteinExistence type="predicted"/>
<feature type="compositionally biased region" description="Basic and acidic residues" evidence="1">
    <location>
        <begin position="129"/>
        <end position="145"/>
    </location>
</feature>
<dbReference type="ExpressionAtlas" id="A0A2K3DDI7">
    <property type="expression patterns" value="baseline"/>
</dbReference>
<evidence type="ECO:0000256" key="1">
    <source>
        <dbReference type="SAM" id="MobiDB-lite"/>
    </source>
</evidence>
<gene>
    <name evidence="2" type="ORF">CHLRE_09g390550v5</name>
</gene>
<accession>A0A2K3DDI7</accession>
<dbReference type="EMBL" id="CM008970">
    <property type="protein sequence ID" value="PNW78599.1"/>
    <property type="molecule type" value="Genomic_DNA"/>
</dbReference>